<keyword evidence="2" id="KW-1133">Transmembrane helix</keyword>
<dbReference type="AlphaFoldDB" id="F2U0T4"/>
<feature type="compositionally biased region" description="Acidic residues" evidence="1">
    <location>
        <begin position="379"/>
        <end position="398"/>
    </location>
</feature>
<proteinExistence type="predicted"/>
<evidence type="ECO:0000313" key="4">
    <source>
        <dbReference type="Proteomes" id="UP000007799"/>
    </source>
</evidence>
<feature type="compositionally biased region" description="Polar residues" evidence="1">
    <location>
        <begin position="328"/>
        <end position="338"/>
    </location>
</feature>
<feature type="transmembrane region" description="Helical" evidence="2">
    <location>
        <begin position="601"/>
        <end position="624"/>
    </location>
</feature>
<accession>F2U0T4</accession>
<evidence type="ECO:0000256" key="1">
    <source>
        <dbReference type="SAM" id="MobiDB-lite"/>
    </source>
</evidence>
<feature type="compositionally biased region" description="Polar residues" evidence="1">
    <location>
        <begin position="20"/>
        <end position="32"/>
    </location>
</feature>
<keyword evidence="2" id="KW-0472">Membrane</keyword>
<feature type="compositionally biased region" description="Basic and acidic residues" evidence="1">
    <location>
        <begin position="206"/>
        <end position="226"/>
    </location>
</feature>
<feature type="region of interest" description="Disordered" evidence="1">
    <location>
        <begin position="1"/>
        <end position="226"/>
    </location>
</feature>
<keyword evidence="2" id="KW-0812">Transmembrane</keyword>
<sequence>MGCAELAASRRPSRRKIQVTLPQQQLMGARSTNAHDDNIRGVEDHEEVGVGTTSLQASADPSYHSQRHPSQSSGPDNLEQEQEEQQEQHRRRRKGKGIIGRWRLKSPKWISHTTQAARRDREQLTSASMPNLSTSSNGGSSRPHPANNMLVQRTPSTHHPSRPSVPSPLSLSMSPAEQSRRSQSPAFQPVHDTDNINGDDEDDNDADKGGDDEHVGAMRGHGNVDSHDDGTPGACFASHARHSFSGFLNASWSGISRVSGWSLAWAERANASDSSTNADDNVDRKGGVDGDQGDDAAAHGHGEGEAAEEGQARPQGAQQRGDEVATTARGSMSRTGLSRHSARSNNSNNSTASSSSNNSSSNGGGSTTNGNNRGSVADNEADDDDDGDDGDGDDEDGVTVEGQRSYTHLLRPGSMQSPRRRRRSLLPRDSHESTTAPTTAPTTPATASGEDSASHDAVSDTQAPSRQQRRRQRQRQQQQQQPQQQQQQQQQQLQEPARRRRRKLFRRRRSSSPAHRMPSRQAGACTRATARTASAATASSLSPSPRQDNTPANANGNGTSTGPASTPATAKATPATESGGVVAAVRDLWQQLYEDALSSRAVQIACAVVVVLLVVLLLSLMFGGGGGPGVLDRRTLLRLANLEGQASVYAQFGHEDQLRAALKEAATLLRLKCPDKLTLTGLNVANHLLRRDGDLVHLGNIFTCRSSTTNNP</sequence>
<dbReference type="InParanoid" id="F2U0T4"/>
<feature type="region of interest" description="Disordered" evidence="1">
    <location>
        <begin position="270"/>
        <end position="577"/>
    </location>
</feature>
<name>F2U0T4_SALR5</name>
<protein>
    <submittedName>
        <fullName evidence="3">Uncharacterized protein</fullName>
    </submittedName>
</protein>
<feature type="compositionally biased region" description="Low complexity" evidence="1">
    <location>
        <begin position="475"/>
        <end position="495"/>
    </location>
</feature>
<reference evidence="3" key="1">
    <citation type="submission" date="2009-08" db="EMBL/GenBank/DDBJ databases">
        <title>Annotation of Salpingoeca rosetta.</title>
        <authorList>
            <consortium name="The Broad Institute Genome Sequencing Platform"/>
            <person name="Russ C."/>
            <person name="Cuomo C."/>
            <person name="Burger G."/>
            <person name="Gray M.W."/>
            <person name="Holland P.W.H."/>
            <person name="King N."/>
            <person name="Lang F.B.F."/>
            <person name="Roger A.J."/>
            <person name="Ruiz-Trillo I."/>
            <person name="Young S.K."/>
            <person name="Zeng Q."/>
            <person name="Gargeya S."/>
            <person name="Alvarado L."/>
            <person name="Berlin A."/>
            <person name="Chapman S.B."/>
            <person name="Chen Z."/>
            <person name="Freedman E."/>
            <person name="Gellesch M."/>
            <person name="Goldberg J."/>
            <person name="Griggs A."/>
            <person name="Gujja S."/>
            <person name="Heilman E."/>
            <person name="Heiman D."/>
            <person name="Howarth C."/>
            <person name="Mehta T."/>
            <person name="Neiman D."/>
            <person name="Pearson M."/>
            <person name="Roberts A."/>
            <person name="Saif S."/>
            <person name="Shea T."/>
            <person name="Shenoy N."/>
            <person name="Sisk P."/>
            <person name="Stolte C."/>
            <person name="Sykes S."/>
            <person name="White J."/>
            <person name="Yandava C."/>
            <person name="Haas B."/>
            <person name="Nusbaum C."/>
            <person name="Birren B."/>
        </authorList>
    </citation>
    <scope>NUCLEOTIDE SEQUENCE [LARGE SCALE GENOMIC DNA]</scope>
    <source>
        <strain evidence="3">ATCC 50818</strain>
    </source>
</reference>
<keyword evidence="4" id="KW-1185">Reference proteome</keyword>
<feature type="compositionally biased region" description="Low complexity" evidence="1">
    <location>
        <begin position="434"/>
        <end position="447"/>
    </location>
</feature>
<dbReference type="RefSeq" id="XP_004997069.1">
    <property type="nucleotide sequence ID" value="XM_004997012.1"/>
</dbReference>
<dbReference type="OMA" id="DMASHAD"/>
<feature type="compositionally biased region" description="Polar residues" evidence="1">
    <location>
        <begin position="543"/>
        <end position="557"/>
    </location>
</feature>
<feature type="compositionally biased region" description="Low complexity" evidence="1">
    <location>
        <begin position="153"/>
        <end position="175"/>
    </location>
</feature>
<gene>
    <name evidence="3" type="ORF">PTSG_01099</name>
</gene>
<organism evidence="4">
    <name type="scientific">Salpingoeca rosetta (strain ATCC 50818 / BSB-021)</name>
    <dbReference type="NCBI Taxonomy" id="946362"/>
    <lineage>
        <taxon>Eukaryota</taxon>
        <taxon>Choanoflagellata</taxon>
        <taxon>Craspedida</taxon>
        <taxon>Salpingoecidae</taxon>
        <taxon>Salpingoeca</taxon>
    </lineage>
</organism>
<feature type="compositionally biased region" description="Low complexity" evidence="1">
    <location>
        <begin position="522"/>
        <end position="542"/>
    </location>
</feature>
<dbReference type="GeneID" id="16077664"/>
<dbReference type="Proteomes" id="UP000007799">
    <property type="component" value="Unassembled WGS sequence"/>
</dbReference>
<feature type="compositionally biased region" description="Low complexity" evidence="1">
    <location>
        <begin position="558"/>
        <end position="576"/>
    </location>
</feature>
<feature type="compositionally biased region" description="Low complexity" evidence="1">
    <location>
        <begin position="343"/>
        <end position="361"/>
    </location>
</feature>
<feature type="compositionally biased region" description="Basic residues" evidence="1">
    <location>
        <begin position="89"/>
        <end position="106"/>
    </location>
</feature>
<dbReference type="KEGG" id="sre:PTSG_01099"/>
<feature type="compositionally biased region" description="Basic and acidic residues" evidence="1">
    <location>
        <begin position="33"/>
        <end position="43"/>
    </location>
</feature>
<evidence type="ECO:0000313" key="3">
    <source>
        <dbReference type="EMBL" id="EGD80508.1"/>
    </source>
</evidence>
<feature type="compositionally biased region" description="Basic residues" evidence="1">
    <location>
        <begin position="498"/>
        <end position="510"/>
    </location>
</feature>
<dbReference type="EMBL" id="GL832958">
    <property type="protein sequence ID" value="EGD80508.1"/>
    <property type="molecule type" value="Genomic_DNA"/>
</dbReference>
<feature type="compositionally biased region" description="Polar residues" evidence="1">
    <location>
        <begin position="124"/>
        <end position="140"/>
    </location>
</feature>
<evidence type="ECO:0000256" key="2">
    <source>
        <dbReference type="SAM" id="Phobius"/>
    </source>
</evidence>